<dbReference type="EMBL" id="CP032509">
    <property type="protein sequence ID" value="AZN70437.1"/>
    <property type="molecule type" value="Genomic_DNA"/>
</dbReference>
<dbReference type="Pfam" id="PF00512">
    <property type="entry name" value="HisKA"/>
    <property type="match status" value="1"/>
</dbReference>
<evidence type="ECO:0000259" key="12">
    <source>
        <dbReference type="PROSITE" id="PS50109"/>
    </source>
</evidence>
<dbReference type="EC" id="2.7.13.3" evidence="3"/>
<feature type="domain" description="HAMP" evidence="13">
    <location>
        <begin position="192"/>
        <end position="243"/>
    </location>
</feature>
<dbReference type="InterPro" id="IPR050428">
    <property type="entry name" value="TCS_sensor_his_kinase"/>
</dbReference>
<dbReference type="PROSITE" id="PS50109">
    <property type="entry name" value="HIS_KIN"/>
    <property type="match status" value="1"/>
</dbReference>
<dbReference type="Pfam" id="PF08521">
    <property type="entry name" value="2CSK_N"/>
    <property type="match status" value="1"/>
</dbReference>
<evidence type="ECO:0000256" key="8">
    <source>
        <dbReference type="ARBA" id="ARBA00022989"/>
    </source>
</evidence>
<accession>A0A3Q8XLP9</accession>
<dbReference type="Pfam" id="PF13531">
    <property type="entry name" value="SBP_bac_11"/>
    <property type="match status" value="1"/>
</dbReference>
<dbReference type="SMART" id="SM00387">
    <property type="entry name" value="HATPase_c"/>
    <property type="match status" value="1"/>
</dbReference>
<dbReference type="GO" id="GO:0005886">
    <property type="term" value="C:plasma membrane"/>
    <property type="evidence" value="ECO:0007669"/>
    <property type="project" value="TreeGrafter"/>
</dbReference>
<gene>
    <name evidence="14" type="ORF">D5400_03335</name>
</gene>
<dbReference type="InterPro" id="IPR004358">
    <property type="entry name" value="Sig_transdc_His_kin-like_C"/>
</dbReference>
<keyword evidence="7" id="KW-0418">Kinase</keyword>
<dbReference type="InterPro" id="IPR036097">
    <property type="entry name" value="HisK_dim/P_sf"/>
</dbReference>
<evidence type="ECO:0000256" key="10">
    <source>
        <dbReference type="ARBA" id="ARBA00023136"/>
    </source>
</evidence>
<keyword evidence="4" id="KW-0597">Phosphoprotein</keyword>
<evidence type="ECO:0000256" key="9">
    <source>
        <dbReference type="ARBA" id="ARBA00023012"/>
    </source>
</evidence>
<organism evidence="14 15">
    <name type="scientific">Georhizobium profundi</name>
    <dbReference type="NCBI Taxonomy" id="2341112"/>
    <lineage>
        <taxon>Bacteria</taxon>
        <taxon>Pseudomonadati</taxon>
        <taxon>Pseudomonadota</taxon>
        <taxon>Alphaproteobacteria</taxon>
        <taxon>Hyphomicrobiales</taxon>
        <taxon>Rhizobiaceae</taxon>
        <taxon>Georhizobium</taxon>
    </lineage>
</organism>
<evidence type="ECO:0000256" key="3">
    <source>
        <dbReference type="ARBA" id="ARBA00012438"/>
    </source>
</evidence>
<dbReference type="Proteomes" id="UP000268192">
    <property type="component" value="Chromosome"/>
</dbReference>
<proteinExistence type="predicted"/>
<evidence type="ECO:0000256" key="7">
    <source>
        <dbReference type="ARBA" id="ARBA00022777"/>
    </source>
</evidence>
<dbReference type="InterPro" id="IPR036890">
    <property type="entry name" value="HATPase_C_sf"/>
</dbReference>
<dbReference type="CDD" id="cd00075">
    <property type="entry name" value="HATPase"/>
    <property type="match status" value="1"/>
</dbReference>
<dbReference type="SMART" id="SM00388">
    <property type="entry name" value="HisKA"/>
    <property type="match status" value="1"/>
</dbReference>
<evidence type="ECO:0000313" key="15">
    <source>
        <dbReference type="Proteomes" id="UP000268192"/>
    </source>
</evidence>
<keyword evidence="6 11" id="KW-0812">Transmembrane</keyword>
<dbReference type="GO" id="GO:0000155">
    <property type="term" value="F:phosphorelay sensor kinase activity"/>
    <property type="evidence" value="ECO:0007669"/>
    <property type="project" value="InterPro"/>
</dbReference>
<evidence type="ECO:0000256" key="4">
    <source>
        <dbReference type="ARBA" id="ARBA00022553"/>
    </source>
</evidence>
<dbReference type="SUPFAM" id="SSF55874">
    <property type="entry name" value="ATPase domain of HSP90 chaperone/DNA topoisomerase II/histidine kinase"/>
    <property type="match status" value="1"/>
</dbReference>
<dbReference type="InterPro" id="IPR003594">
    <property type="entry name" value="HATPase_dom"/>
</dbReference>
<dbReference type="Pfam" id="PF02518">
    <property type="entry name" value="HATPase_c"/>
    <property type="match status" value="1"/>
</dbReference>
<evidence type="ECO:0000256" key="11">
    <source>
        <dbReference type="SAM" id="Phobius"/>
    </source>
</evidence>
<dbReference type="PROSITE" id="PS50885">
    <property type="entry name" value="HAMP"/>
    <property type="match status" value="1"/>
</dbReference>
<dbReference type="PANTHER" id="PTHR45436">
    <property type="entry name" value="SENSOR HISTIDINE KINASE YKOH"/>
    <property type="match status" value="1"/>
</dbReference>
<evidence type="ECO:0000256" key="1">
    <source>
        <dbReference type="ARBA" id="ARBA00000085"/>
    </source>
</evidence>
<dbReference type="CDD" id="cd00082">
    <property type="entry name" value="HisKA"/>
    <property type="match status" value="1"/>
</dbReference>
<comment type="subcellular location">
    <subcellularLocation>
        <location evidence="2">Membrane</location>
    </subcellularLocation>
</comment>
<dbReference type="InterPro" id="IPR003661">
    <property type="entry name" value="HisK_dim/P_dom"/>
</dbReference>
<dbReference type="InterPro" id="IPR013727">
    <property type="entry name" value="2CSK_N"/>
</dbReference>
<sequence>MRRLAPPMRADSFSIRRRITALAAFLLVAAALILLVFIRDYAERASDRAFDRLLAASALTIAGAVQIEDGDVTVELPYASFAMVSGDDRVFYAVRAPDGALVTGYDDLAADMPLAQTLDAEFDDVRYGGEVVRVASVGRLISTADGTGWVTIRVAETQGARETLSREIVNNALVPLLVLTLLAAWLVWYLIRRTFAPLLTLERELRARSPDDLSPVDIPVPVEVRHVVGALNEFMARLNQSMVRLSELVAEAAHQVRTPLASLRAQAEVAMDETDPAAMRARVERIHQGAVQSSQLVTQLLMDATVSHRLDLRDVQVMAIGALVNEVAQRLDPDQLMRISVEMEADVAEIGFPADRVVMREMLKNVVDNALAYSQGDVIIRVERAQEENRDVLNLSVLDRGPGIPDAEKEAVMERFRRGASAGVQPGSGLGLAIVRRVAEAHRGRFTLKDRAGGGLVAEICLPLSGRGSDRREGRAGRGAIPAAIALLVGAWFMPSHEAAAEPLVFPARSVETATLTIVGTTDTRLFTLFVEAFQERYPDVAVRYDETDTLLMYENYLAGTLDPPADLMISSSSDLQVKLANDGHALRHEPAAVSVPDWATWRNEVFGFTFEPAVIVYNPDLVSQDEAPRTHLALAEFLEANVARLTGKVATYDIATSGVGYLLAVQDQLISSQFWRLASAFGRTGAVLSGSSPDILDRVDAGELAIAYNVLGSYAFARQAEGANIQIIVPDDYVLVLTRSAVIARDAPNAETARLFLDFLLSDEGQAVAAGPTALGAVRGGVRGIWTAANITEMGRGAVQPIALGPALMVALDQQRRARFLETWRGIVSPP</sequence>
<feature type="transmembrane region" description="Helical" evidence="11">
    <location>
        <begin position="172"/>
        <end position="191"/>
    </location>
</feature>
<comment type="catalytic activity">
    <reaction evidence="1">
        <text>ATP + protein L-histidine = ADP + protein N-phospho-L-histidine.</text>
        <dbReference type="EC" id="2.7.13.3"/>
    </reaction>
</comment>
<dbReference type="PANTHER" id="PTHR45436:SF1">
    <property type="entry name" value="SENSOR PROTEIN QSEC"/>
    <property type="match status" value="1"/>
</dbReference>
<dbReference type="Gene3D" id="1.10.287.130">
    <property type="match status" value="1"/>
</dbReference>
<evidence type="ECO:0000256" key="2">
    <source>
        <dbReference type="ARBA" id="ARBA00004370"/>
    </source>
</evidence>
<keyword evidence="5" id="KW-0808">Transferase</keyword>
<keyword evidence="15" id="KW-1185">Reference proteome</keyword>
<dbReference type="InterPro" id="IPR003660">
    <property type="entry name" value="HAMP_dom"/>
</dbReference>
<dbReference type="OrthoDB" id="8673316at2"/>
<dbReference type="SUPFAM" id="SSF47384">
    <property type="entry name" value="Homodimeric domain of signal transducing histidine kinase"/>
    <property type="match status" value="1"/>
</dbReference>
<name>A0A3Q8XLP9_9HYPH</name>
<keyword evidence="10 11" id="KW-0472">Membrane</keyword>
<dbReference type="InterPro" id="IPR005467">
    <property type="entry name" value="His_kinase_dom"/>
</dbReference>
<keyword evidence="8 11" id="KW-1133">Transmembrane helix</keyword>
<reference evidence="14 15" key="1">
    <citation type="submission" date="2018-09" db="EMBL/GenBank/DDBJ databases">
        <title>Marinorhizobium profundi gen. nov., sp. nov., isolated from a deep-sea sediment sample from the New Britain Trench and proposal of Marinorhizobiaceae fam. nov. in the order Rhizobiales of the class Alphaproteobacteria.</title>
        <authorList>
            <person name="Cao J."/>
        </authorList>
    </citation>
    <scope>NUCLEOTIDE SEQUENCE [LARGE SCALE GENOMIC DNA]</scope>
    <source>
        <strain evidence="14 15">WS11</strain>
    </source>
</reference>
<dbReference type="Gene3D" id="3.30.565.10">
    <property type="entry name" value="Histidine kinase-like ATPase, C-terminal domain"/>
    <property type="match status" value="1"/>
</dbReference>
<evidence type="ECO:0000256" key="5">
    <source>
        <dbReference type="ARBA" id="ARBA00022679"/>
    </source>
</evidence>
<evidence type="ECO:0000259" key="13">
    <source>
        <dbReference type="PROSITE" id="PS50885"/>
    </source>
</evidence>
<dbReference type="KEGG" id="abaw:D5400_03335"/>
<evidence type="ECO:0000313" key="14">
    <source>
        <dbReference type="EMBL" id="AZN70437.1"/>
    </source>
</evidence>
<dbReference type="Gene3D" id="3.40.190.10">
    <property type="entry name" value="Periplasmic binding protein-like II"/>
    <property type="match status" value="2"/>
</dbReference>
<dbReference type="AlphaFoldDB" id="A0A3Q8XLP9"/>
<keyword evidence="9" id="KW-0902">Two-component regulatory system</keyword>
<feature type="domain" description="Histidine kinase" evidence="12">
    <location>
        <begin position="251"/>
        <end position="466"/>
    </location>
</feature>
<dbReference type="PRINTS" id="PR00344">
    <property type="entry name" value="BCTRLSENSOR"/>
</dbReference>
<evidence type="ECO:0000256" key="6">
    <source>
        <dbReference type="ARBA" id="ARBA00022692"/>
    </source>
</evidence>
<dbReference type="SUPFAM" id="SSF53850">
    <property type="entry name" value="Periplasmic binding protein-like II"/>
    <property type="match status" value="1"/>
</dbReference>
<protein>
    <recommendedName>
        <fullName evidence="3">histidine kinase</fullName>
        <ecNumber evidence="3">2.7.13.3</ecNumber>
    </recommendedName>
</protein>